<dbReference type="Proteomes" id="UP000821853">
    <property type="component" value="Chromosome 1"/>
</dbReference>
<sequence>MDPSRIQWPRPEKARWLHPDSGVNSPFLQNHLEPELTSFNATELKPWTRYDIILRPFYASDA</sequence>
<keyword evidence="2" id="KW-1185">Reference proteome</keyword>
<evidence type="ECO:0000313" key="2">
    <source>
        <dbReference type="Proteomes" id="UP000821853"/>
    </source>
</evidence>
<comment type="caution">
    <text evidence="1">The sequence shown here is derived from an EMBL/GenBank/DDBJ whole genome shotgun (WGS) entry which is preliminary data.</text>
</comment>
<evidence type="ECO:0000313" key="1">
    <source>
        <dbReference type="EMBL" id="KAH9360401.1"/>
    </source>
</evidence>
<dbReference type="AlphaFoldDB" id="A0A9J6FDI1"/>
<organism evidence="1 2">
    <name type="scientific">Haemaphysalis longicornis</name>
    <name type="common">Bush tick</name>
    <dbReference type="NCBI Taxonomy" id="44386"/>
    <lineage>
        <taxon>Eukaryota</taxon>
        <taxon>Metazoa</taxon>
        <taxon>Ecdysozoa</taxon>
        <taxon>Arthropoda</taxon>
        <taxon>Chelicerata</taxon>
        <taxon>Arachnida</taxon>
        <taxon>Acari</taxon>
        <taxon>Parasitiformes</taxon>
        <taxon>Ixodida</taxon>
        <taxon>Ixodoidea</taxon>
        <taxon>Ixodidae</taxon>
        <taxon>Haemaphysalinae</taxon>
        <taxon>Haemaphysalis</taxon>
    </lineage>
</organism>
<accession>A0A9J6FDI1</accession>
<proteinExistence type="predicted"/>
<gene>
    <name evidence="1" type="ORF">HPB48_012170</name>
</gene>
<reference evidence="1 2" key="1">
    <citation type="journal article" date="2020" name="Cell">
        <title>Large-Scale Comparative Analyses of Tick Genomes Elucidate Their Genetic Diversity and Vector Capacities.</title>
        <authorList>
            <consortium name="Tick Genome and Microbiome Consortium (TIGMIC)"/>
            <person name="Jia N."/>
            <person name="Wang J."/>
            <person name="Shi W."/>
            <person name="Du L."/>
            <person name="Sun Y."/>
            <person name="Zhan W."/>
            <person name="Jiang J.F."/>
            <person name="Wang Q."/>
            <person name="Zhang B."/>
            <person name="Ji P."/>
            <person name="Bell-Sakyi L."/>
            <person name="Cui X.M."/>
            <person name="Yuan T.T."/>
            <person name="Jiang B.G."/>
            <person name="Yang W.F."/>
            <person name="Lam T.T."/>
            <person name="Chang Q.C."/>
            <person name="Ding S.J."/>
            <person name="Wang X.J."/>
            <person name="Zhu J.G."/>
            <person name="Ruan X.D."/>
            <person name="Zhao L."/>
            <person name="Wei J.T."/>
            <person name="Ye R.Z."/>
            <person name="Que T.C."/>
            <person name="Du C.H."/>
            <person name="Zhou Y.H."/>
            <person name="Cheng J.X."/>
            <person name="Dai P.F."/>
            <person name="Guo W.B."/>
            <person name="Han X.H."/>
            <person name="Huang E.J."/>
            <person name="Li L.F."/>
            <person name="Wei W."/>
            <person name="Gao Y.C."/>
            <person name="Liu J.Z."/>
            <person name="Shao H.Z."/>
            <person name="Wang X."/>
            <person name="Wang C.C."/>
            <person name="Yang T.C."/>
            <person name="Huo Q.B."/>
            <person name="Li W."/>
            <person name="Chen H.Y."/>
            <person name="Chen S.E."/>
            <person name="Zhou L.G."/>
            <person name="Ni X.B."/>
            <person name="Tian J.H."/>
            <person name="Sheng Y."/>
            <person name="Liu T."/>
            <person name="Pan Y.S."/>
            <person name="Xia L.Y."/>
            <person name="Li J."/>
            <person name="Zhao F."/>
            <person name="Cao W.C."/>
        </authorList>
    </citation>
    <scope>NUCLEOTIDE SEQUENCE [LARGE SCALE GENOMIC DNA]</scope>
    <source>
        <strain evidence="1">HaeL-2018</strain>
    </source>
</reference>
<dbReference type="OrthoDB" id="9971251at2759"/>
<dbReference type="VEuPathDB" id="VectorBase:HLOH_045314"/>
<dbReference type="EMBL" id="JABSTR010000001">
    <property type="protein sequence ID" value="KAH9360401.1"/>
    <property type="molecule type" value="Genomic_DNA"/>
</dbReference>
<protein>
    <submittedName>
        <fullName evidence="1">Uncharacterized protein</fullName>
    </submittedName>
</protein>
<name>A0A9J6FDI1_HAELO</name>